<comment type="caution">
    <text evidence="2">The sequence shown here is derived from an EMBL/GenBank/DDBJ whole genome shotgun (WGS) entry which is preliminary data.</text>
</comment>
<feature type="compositionally biased region" description="Acidic residues" evidence="1">
    <location>
        <begin position="202"/>
        <end position="223"/>
    </location>
</feature>
<feature type="region of interest" description="Disordered" evidence="1">
    <location>
        <begin position="184"/>
        <end position="225"/>
    </location>
</feature>
<reference evidence="2 3" key="1">
    <citation type="journal article" date="2019" name="Sci. Rep.">
        <title>A multi-omics analysis of the grapevine pathogen Lasiodiplodia theobromae reveals that temperature affects the expression of virulence- and pathogenicity-related genes.</title>
        <authorList>
            <person name="Felix C."/>
            <person name="Meneses R."/>
            <person name="Goncalves M.F.M."/>
            <person name="Tilleman L."/>
            <person name="Duarte A.S."/>
            <person name="Jorrin-Novo J.V."/>
            <person name="Van de Peer Y."/>
            <person name="Deforce D."/>
            <person name="Van Nieuwerburgh F."/>
            <person name="Esteves A.C."/>
            <person name="Alves A."/>
        </authorList>
    </citation>
    <scope>NUCLEOTIDE SEQUENCE [LARGE SCALE GENOMIC DNA]</scope>
    <source>
        <strain evidence="2 3">LA-SOL3</strain>
    </source>
</reference>
<organism evidence="2 3">
    <name type="scientific">Lasiodiplodia theobromae</name>
    <dbReference type="NCBI Taxonomy" id="45133"/>
    <lineage>
        <taxon>Eukaryota</taxon>
        <taxon>Fungi</taxon>
        <taxon>Dikarya</taxon>
        <taxon>Ascomycota</taxon>
        <taxon>Pezizomycotina</taxon>
        <taxon>Dothideomycetes</taxon>
        <taxon>Dothideomycetes incertae sedis</taxon>
        <taxon>Botryosphaeriales</taxon>
        <taxon>Botryosphaeriaceae</taxon>
        <taxon>Lasiodiplodia</taxon>
    </lineage>
</organism>
<protein>
    <submittedName>
        <fullName evidence="2">Uncharacterized protein</fullName>
    </submittedName>
</protein>
<dbReference type="AlphaFoldDB" id="A0A5N5CUM7"/>
<sequence>MYLDEATAISHIRGGHELIRLRGGADTLERLVRRVISWCEYHSCAAHQLRPMLAPIPPPAPWGSSCSSSCSSSPSSPSSSSSTPTTSSRPSPFPQAFVSLVSAAHARTAAHLPPPPPPSPAPVVSNGRHLISRIFVALTLVGTAISAAWQPAFQAYSPAKEAAAAVLDDALYAVLVEVARLHQEEQKQQQEEEQQQQKKKDDDDDDGDGAGGDEDDEEEEDDGGPAQWAHAVLLHAAHAYLWAALSDLPASPHMHDAFLTRLRGALEAGGAAHGAPVELSGGGLSAGWMWRPCSSSNGTRAIVVAAGPMDAEALMWVLAVGWFLADKRRAMYGGGEEMLGWFADRVGELLGVVGVCERESAVGMVRDFPGTDAFRVKWRALLREEKFCGLS</sequence>
<evidence type="ECO:0000313" key="3">
    <source>
        <dbReference type="Proteomes" id="UP000325902"/>
    </source>
</evidence>
<accession>A0A5N5CUM7</accession>
<proteinExistence type="predicted"/>
<evidence type="ECO:0000313" key="2">
    <source>
        <dbReference type="EMBL" id="KAB2569044.1"/>
    </source>
</evidence>
<gene>
    <name evidence="2" type="ORF">DBV05_g12280</name>
</gene>
<feature type="compositionally biased region" description="Basic and acidic residues" evidence="1">
    <location>
        <begin position="184"/>
        <end position="201"/>
    </location>
</feature>
<keyword evidence="3" id="KW-1185">Reference proteome</keyword>
<feature type="compositionally biased region" description="Low complexity" evidence="1">
    <location>
        <begin position="67"/>
        <end position="90"/>
    </location>
</feature>
<evidence type="ECO:0000256" key="1">
    <source>
        <dbReference type="SAM" id="MobiDB-lite"/>
    </source>
</evidence>
<dbReference type="Proteomes" id="UP000325902">
    <property type="component" value="Unassembled WGS sequence"/>
</dbReference>
<name>A0A5N5CUM7_9PEZI</name>
<dbReference type="EMBL" id="VCHE01000234">
    <property type="protein sequence ID" value="KAB2569044.1"/>
    <property type="molecule type" value="Genomic_DNA"/>
</dbReference>
<feature type="region of interest" description="Disordered" evidence="1">
    <location>
        <begin position="67"/>
        <end position="92"/>
    </location>
</feature>